<name>A0AAD6T646_9AGAR</name>
<accession>A0AAD6T646</accession>
<gene>
    <name evidence="2" type="ORF">C8F04DRAFT_1087401</name>
</gene>
<dbReference type="Proteomes" id="UP001218188">
    <property type="component" value="Unassembled WGS sequence"/>
</dbReference>
<feature type="signal peptide" evidence="1">
    <location>
        <begin position="1"/>
        <end position="17"/>
    </location>
</feature>
<reference evidence="2" key="1">
    <citation type="submission" date="2023-03" db="EMBL/GenBank/DDBJ databases">
        <title>Massive genome expansion in bonnet fungi (Mycena s.s.) driven by repeated elements and novel gene families across ecological guilds.</title>
        <authorList>
            <consortium name="Lawrence Berkeley National Laboratory"/>
            <person name="Harder C.B."/>
            <person name="Miyauchi S."/>
            <person name="Viragh M."/>
            <person name="Kuo A."/>
            <person name="Thoen E."/>
            <person name="Andreopoulos B."/>
            <person name="Lu D."/>
            <person name="Skrede I."/>
            <person name="Drula E."/>
            <person name="Henrissat B."/>
            <person name="Morin E."/>
            <person name="Kohler A."/>
            <person name="Barry K."/>
            <person name="LaButti K."/>
            <person name="Morin E."/>
            <person name="Salamov A."/>
            <person name="Lipzen A."/>
            <person name="Mereny Z."/>
            <person name="Hegedus B."/>
            <person name="Baldrian P."/>
            <person name="Stursova M."/>
            <person name="Weitz H."/>
            <person name="Taylor A."/>
            <person name="Grigoriev I.V."/>
            <person name="Nagy L.G."/>
            <person name="Martin F."/>
            <person name="Kauserud H."/>
        </authorList>
    </citation>
    <scope>NUCLEOTIDE SEQUENCE</scope>
    <source>
        <strain evidence="2">CBHHK200</strain>
    </source>
</reference>
<dbReference type="EMBL" id="JARJCM010000028">
    <property type="protein sequence ID" value="KAJ7039175.1"/>
    <property type="molecule type" value="Genomic_DNA"/>
</dbReference>
<proteinExistence type="predicted"/>
<comment type="caution">
    <text evidence="2">The sequence shown here is derived from an EMBL/GenBank/DDBJ whole genome shotgun (WGS) entry which is preliminary data.</text>
</comment>
<evidence type="ECO:0000313" key="2">
    <source>
        <dbReference type="EMBL" id="KAJ7039175.1"/>
    </source>
</evidence>
<feature type="chain" id="PRO_5042104172" description="Secreted protein" evidence="1">
    <location>
        <begin position="18"/>
        <end position="74"/>
    </location>
</feature>
<evidence type="ECO:0000313" key="3">
    <source>
        <dbReference type="Proteomes" id="UP001218188"/>
    </source>
</evidence>
<protein>
    <recommendedName>
        <fullName evidence="4">Secreted protein</fullName>
    </recommendedName>
</protein>
<organism evidence="2 3">
    <name type="scientific">Mycena alexandri</name>
    <dbReference type="NCBI Taxonomy" id="1745969"/>
    <lineage>
        <taxon>Eukaryota</taxon>
        <taxon>Fungi</taxon>
        <taxon>Dikarya</taxon>
        <taxon>Basidiomycota</taxon>
        <taxon>Agaricomycotina</taxon>
        <taxon>Agaricomycetes</taxon>
        <taxon>Agaricomycetidae</taxon>
        <taxon>Agaricales</taxon>
        <taxon>Marasmiineae</taxon>
        <taxon>Mycenaceae</taxon>
        <taxon>Mycena</taxon>
    </lineage>
</organism>
<keyword evidence="3" id="KW-1185">Reference proteome</keyword>
<dbReference type="AlphaFoldDB" id="A0AAD6T646"/>
<evidence type="ECO:0008006" key="4">
    <source>
        <dbReference type="Google" id="ProtNLM"/>
    </source>
</evidence>
<keyword evidence="1" id="KW-0732">Signal</keyword>
<evidence type="ECO:0000256" key="1">
    <source>
        <dbReference type="SAM" id="SignalP"/>
    </source>
</evidence>
<sequence length="74" mass="8350">MLISLIILAGSVRGVSGGLERRDRRVLLVSASKQHRRCPWRCRSPSAMGQEVRRCRSYRGIKLESGPGSRESPW</sequence>